<name>A0AAV0H660_9ROSI</name>
<protein>
    <submittedName>
        <fullName evidence="2">Uncharacterized protein</fullName>
    </submittedName>
</protein>
<feature type="compositionally biased region" description="Polar residues" evidence="1">
    <location>
        <begin position="64"/>
        <end position="76"/>
    </location>
</feature>
<evidence type="ECO:0000313" key="3">
    <source>
        <dbReference type="Proteomes" id="UP001154282"/>
    </source>
</evidence>
<gene>
    <name evidence="2" type="ORF">LITE_LOCUS2839</name>
</gene>
<dbReference type="AlphaFoldDB" id="A0AAV0H660"/>
<comment type="caution">
    <text evidence="2">The sequence shown here is derived from an EMBL/GenBank/DDBJ whole genome shotgun (WGS) entry which is preliminary data.</text>
</comment>
<feature type="region of interest" description="Disordered" evidence="1">
    <location>
        <begin position="55"/>
        <end position="76"/>
    </location>
</feature>
<feature type="non-terminal residue" evidence="2">
    <location>
        <position position="1"/>
    </location>
</feature>
<evidence type="ECO:0000313" key="2">
    <source>
        <dbReference type="EMBL" id="CAI0380804.1"/>
    </source>
</evidence>
<proteinExistence type="predicted"/>
<organism evidence="2 3">
    <name type="scientific">Linum tenue</name>
    <dbReference type="NCBI Taxonomy" id="586396"/>
    <lineage>
        <taxon>Eukaryota</taxon>
        <taxon>Viridiplantae</taxon>
        <taxon>Streptophyta</taxon>
        <taxon>Embryophyta</taxon>
        <taxon>Tracheophyta</taxon>
        <taxon>Spermatophyta</taxon>
        <taxon>Magnoliopsida</taxon>
        <taxon>eudicotyledons</taxon>
        <taxon>Gunneridae</taxon>
        <taxon>Pentapetalae</taxon>
        <taxon>rosids</taxon>
        <taxon>fabids</taxon>
        <taxon>Malpighiales</taxon>
        <taxon>Linaceae</taxon>
        <taxon>Linum</taxon>
    </lineage>
</organism>
<accession>A0AAV0H660</accession>
<keyword evidence="3" id="KW-1185">Reference proteome</keyword>
<dbReference type="Proteomes" id="UP001154282">
    <property type="component" value="Unassembled WGS sequence"/>
</dbReference>
<reference evidence="2" key="1">
    <citation type="submission" date="2022-08" db="EMBL/GenBank/DDBJ databases">
        <authorList>
            <person name="Gutierrez-Valencia J."/>
        </authorList>
    </citation>
    <scope>NUCLEOTIDE SEQUENCE</scope>
</reference>
<sequence length="76" mass="8549">SVIEQDAAWTLSWRISEFARSPGPRSRREFVACRWLGGKAIAKSTFNWILPLQSISSPPKIRPSTGTSTWSNNSRD</sequence>
<dbReference type="EMBL" id="CAMGYJ010000002">
    <property type="protein sequence ID" value="CAI0380804.1"/>
    <property type="molecule type" value="Genomic_DNA"/>
</dbReference>
<evidence type="ECO:0000256" key="1">
    <source>
        <dbReference type="SAM" id="MobiDB-lite"/>
    </source>
</evidence>